<reference evidence="5 6" key="1">
    <citation type="submission" date="2020-04" db="EMBL/GenBank/DDBJ databases">
        <title>Description of novel Gluconacetobacter.</title>
        <authorList>
            <person name="Sombolestani A."/>
        </authorList>
    </citation>
    <scope>NUCLEOTIDE SEQUENCE [LARGE SCALE GENOMIC DNA]</scope>
    <source>
        <strain evidence="5 6">LMG 21312</strain>
    </source>
</reference>
<dbReference type="InterPro" id="IPR029044">
    <property type="entry name" value="Nucleotide-diphossugar_trans"/>
</dbReference>
<keyword evidence="6" id="KW-1185">Reference proteome</keyword>
<dbReference type="SUPFAM" id="SSF53448">
    <property type="entry name" value="Nucleotide-diphospho-sugar transferases"/>
    <property type="match status" value="1"/>
</dbReference>
<evidence type="ECO:0000256" key="2">
    <source>
        <dbReference type="ARBA" id="ARBA00022679"/>
    </source>
</evidence>
<sequence>MHEAEVKTEIYIAAHREADMPSGACFVPIQVGKSLSNEDMYPIGDDTGDNISEKNHTFCELTALYWVWKNTSGQDYVGLFHYRRHLNFSLVEWPEDQWGVVVYPAMDDEYVDANNLTDAGVSFFVADNDIVLPKRWDVRQAGSRTMREHYKNGGHHNIKDYDRATEIIKKKYPAYAPFVRKVNESSGGFFTNMFVMKRDIFDQYCSWLFDVLFELERQIDLSAYSIQENRVFGYISEWLFNIFVEKYIYDHRGVKIRESQRTFVENALTSVTPFFDENAVPIVLSFNDAFTPYAGACIQSIINTSSSDTNYDLVVINDDISDNSKALLTSLAGGRANISIRFIEVGFIFDKFNLDTHMHFSRETYYRLCIPEIFSKYSRIIYIDTDTIVKRDLAELFATDLQGKMVGAVRDCVMTGFRKLRIPSMAECGGLDADTYLRGYVGMPDPAGYFQAGVMIFDLPRIDDMYPDRVRSILESGRRYWFLDQDILNLLFQGNVHYLDMQWNVYHGNGDVHTFFANLPSGIRKAYMDARKAPYIIHYAGEKKPWSFPLIDFAIDFWTVLRETPWYEFVVMRNARGMSETVQHGSIIVGLRDIARAVANPIAPLGSKRRSALRKIYNVTQKIRN</sequence>
<evidence type="ECO:0000313" key="6">
    <source>
        <dbReference type="Proteomes" id="UP000561066"/>
    </source>
</evidence>
<accession>A0A7W4J5K8</accession>
<keyword evidence="1" id="KW-0328">Glycosyltransferase</keyword>
<evidence type="ECO:0000256" key="1">
    <source>
        <dbReference type="ARBA" id="ARBA00022676"/>
    </source>
</evidence>
<dbReference type="Proteomes" id="UP000561066">
    <property type="component" value="Unassembled WGS sequence"/>
</dbReference>
<gene>
    <name evidence="5" type="ORF">HLH21_03970</name>
</gene>
<dbReference type="InterPro" id="IPR002495">
    <property type="entry name" value="Glyco_trans_8"/>
</dbReference>
<dbReference type="Pfam" id="PF01501">
    <property type="entry name" value="Glyco_transf_8"/>
    <property type="match status" value="1"/>
</dbReference>
<dbReference type="EMBL" id="JABEQH010000004">
    <property type="protein sequence ID" value="MBB2175081.1"/>
    <property type="molecule type" value="Genomic_DNA"/>
</dbReference>
<feature type="domain" description="DUF4422" evidence="4">
    <location>
        <begin position="10"/>
        <end position="246"/>
    </location>
</feature>
<dbReference type="RefSeq" id="WP_182941535.1">
    <property type="nucleotide sequence ID" value="NZ_JABEQH010000004.1"/>
</dbReference>
<evidence type="ECO:0000259" key="4">
    <source>
        <dbReference type="Pfam" id="PF14393"/>
    </source>
</evidence>
<organism evidence="5 6">
    <name type="scientific">Gluconacetobacter johannae</name>
    <dbReference type="NCBI Taxonomy" id="112140"/>
    <lineage>
        <taxon>Bacteria</taxon>
        <taxon>Pseudomonadati</taxon>
        <taxon>Pseudomonadota</taxon>
        <taxon>Alphaproteobacteria</taxon>
        <taxon>Acetobacterales</taxon>
        <taxon>Acetobacteraceae</taxon>
        <taxon>Gluconacetobacter</taxon>
    </lineage>
</organism>
<evidence type="ECO:0000313" key="5">
    <source>
        <dbReference type="EMBL" id="MBB2175081.1"/>
    </source>
</evidence>
<protein>
    <submittedName>
        <fullName evidence="5">DUF4422 domain-containing protein</fullName>
    </submittedName>
</protein>
<dbReference type="CDD" id="cd04194">
    <property type="entry name" value="GT8_A4GalT_like"/>
    <property type="match status" value="1"/>
</dbReference>
<keyword evidence="2" id="KW-0808">Transferase</keyword>
<keyword evidence="3" id="KW-0479">Metal-binding</keyword>
<dbReference type="PANTHER" id="PTHR13778:SF47">
    <property type="entry name" value="LIPOPOLYSACCHARIDE 1,3-GALACTOSYLTRANSFERASE"/>
    <property type="match status" value="1"/>
</dbReference>
<proteinExistence type="predicted"/>
<evidence type="ECO:0000256" key="3">
    <source>
        <dbReference type="ARBA" id="ARBA00022723"/>
    </source>
</evidence>
<dbReference type="PANTHER" id="PTHR13778">
    <property type="entry name" value="GLYCOSYLTRANSFERASE 8 DOMAIN-CONTAINING PROTEIN"/>
    <property type="match status" value="1"/>
</dbReference>
<dbReference type="InterPro" id="IPR025536">
    <property type="entry name" value="DUF4422"/>
</dbReference>
<dbReference type="GO" id="GO:0016757">
    <property type="term" value="F:glycosyltransferase activity"/>
    <property type="evidence" value="ECO:0007669"/>
    <property type="project" value="UniProtKB-KW"/>
</dbReference>
<dbReference type="Pfam" id="PF14393">
    <property type="entry name" value="DUF4422"/>
    <property type="match status" value="1"/>
</dbReference>
<comment type="caution">
    <text evidence="5">The sequence shown here is derived from an EMBL/GenBank/DDBJ whole genome shotgun (WGS) entry which is preliminary data.</text>
</comment>
<dbReference type="InterPro" id="IPR050748">
    <property type="entry name" value="Glycosyltrans_8_dom-fam"/>
</dbReference>
<dbReference type="AlphaFoldDB" id="A0A7W4J5K8"/>
<dbReference type="Gene3D" id="3.90.550.10">
    <property type="entry name" value="Spore Coat Polysaccharide Biosynthesis Protein SpsA, Chain A"/>
    <property type="match status" value="1"/>
</dbReference>
<dbReference type="GO" id="GO:0046872">
    <property type="term" value="F:metal ion binding"/>
    <property type="evidence" value="ECO:0007669"/>
    <property type="project" value="UniProtKB-KW"/>
</dbReference>
<name>A0A7W4J5K8_9PROT</name>